<proteinExistence type="predicted"/>
<reference evidence="1 2" key="1">
    <citation type="submission" date="2014-04" db="EMBL/GenBank/DDBJ databases">
        <authorList>
            <consortium name="DOE Joint Genome Institute"/>
            <person name="Kuo A."/>
            <person name="Tarkka M."/>
            <person name="Buscot F."/>
            <person name="Kohler A."/>
            <person name="Nagy L.G."/>
            <person name="Floudas D."/>
            <person name="Copeland A."/>
            <person name="Barry K.W."/>
            <person name="Cichocki N."/>
            <person name="Veneault-Fourrey C."/>
            <person name="LaButti K."/>
            <person name="Lindquist E.A."/>
            <person name="Lipzen A."/>
            <person name="Lundell T."/>
            <person name="Morin E."/>
            <person name="Murat C."/>
            <person name="Sun H."/>
            <person name="Tunlid A."/>
            <person name="Henrissat B."/>
            <person name="Grigoriev I.V."/>
            <person name="Hibbett D.S."/>
            <person name="Martin F."/>
            <person name="Nordberg H.P."/>
            <person name="Cantor M.N."/>
            <person name="Hua S.X."/>
        </authorList>
    </citation>
    <scope>NUCLEOTIDE SEQUENCE [LARGE SCALE GENOMIC DNA]</scope>
    <source>
        <strain evidence="1 2">F 1598</strain>
    </source>
</reference>
<keyword evidence="2" id="KW-1185">Reference proteome</keyword>
<feature type="non-terminal residue" evidence="1">
    <location>
        <position position="1"/>
    </location>
</feature>
<evidence type="ECO:0000313" key="1">
    <source>
        <dbReference type="EMBL" id="KIM72873.1"/>
    </source>
</evidence>
<sequence length="92" mass="10202">LNLQGKITGYSFYQALGYQTDNTGLDPPPDRLETFMLIVREWRHTKMLKHAGRAFDPGSIRATAPGSLAIPCRACPLPNINLPRGWENVPPA</sequence>
<gene>
    <name evidence="1" type="ORF">PILCRDRAFT_81556</name>
</gene>
<organism evidence="1 2">
    <name type="scientific">Piloderma croceum (strain F 1598)</name>
    <dbReference type="NCBI Taxonomy" id="765440"/>
    <lineage>
        <taxon>Eukaryota</taxon>
        <taxon>Fungi</taxon>
        <taxon>Dikarya</taxon>
        <taxon>Basidiomycota</taxon>
        <taxon>Agaricomycotina</taxon>
        <taxon>Agaricomycetes</taxon>
        <taxon>Agaricomycetidae</taxon>
        <taxon>Atheliales</taxon>
        <taxon>Atheliaceae</taxon>
        <taxon>Piloderma</taxon>
    </lineage>
</organism>
<dbReference type="HOGENOM" id="CLU_003703_11_2_1"/>
<protein>
    <recommendedName>
        <fullName evidence="3">CxC2-like cysteine cluster KDZ transposase-associated domain-containing protein</fullName>
    </recommendedName>
</protein>
<evidence type="ECO:0000313" key="2">
    <source>
        <dbReference type="Proteomes" id="UP000054166"/>
    </source>
</evidence>
<dbReference type="AlphaFoldDB" id="A0A0C3AGC3"/>
<evidence type="ECO:0008006" key="3">
    <source>
        <dbReference type="Google" id="ProtNLM"/>
    </source>
</evidence>
<accession>A0A0C3AGC3</accession>
<dbReference type="EMBL" id="KN833103">
    <property type="protein sequence ID" value="KIM72873.1"/>
    <property type="molecule type" value="Genomic_DNA"/>
</dbReference>
<dbReference type="Proteomes" id="UP000054166">
    <property type="component" value="Unassembled WGS sequence"/>
</dbReference>
<reference evidence="2" key="2">
    <citation type="submission" date="2015-01" db="EMBL/GenBank/DDBJ databases">
        <title>Evolutionary Origins and Diversification of the Mycorrhizal Mutualists.</title>
        <authorList>
            <consortium name="DOE Joint Genome Institute"/>
            <consortium name="Mycorrhizal Genomics Consortium"/>
            <person name="Kohler A."/>
            <person name="Kuo A."/>
            <person name="Nagy L.G."/>
            <person name="Floudas D."/>
            <person name="Copeland A."/>
            <person name="Barry K.W."/>
            <person name="Cichocki N."/>
            <person name="Veneault-Fourrey C."/>
            <person name="LaButti K."/>
            <person name="Lindquist E.A."/>
            <person name="Lipzen A."/>
            <person name="Lundell T."/>
            <person name="Morin E."/>
            <person name="Murat C."/>
            <person name="Riley R."/>
            <person name="Ohm R."/>
            <person name="Sun H."/>
            <person name="Tunlid A."/>
            <person name="Henrissat B."/>
            <person name="Grigoriev I.V."/>
            <person name="Hibbett D.S."/>
            <person name="Martin F."/>
        </authorList>
    </citation>
    <scope>NUCLEOTIDE SEQUENCE [LARGE SCALE GENOMIC DNA]</scope>
    <source>
        <strain evidence="2">F 1598</strain>
    </source>
</reference>
<name>A0A0C3AGC3_PILCF</name>
<dbReference type="STRING" id="765440.A0A0C3AGC3"/>
<dbReference type="OrthoDB" id="3257613at2759"/>
<dbReference type="InParanoid" id="A0A0C3AGC3"/>